<name>A0ABY9DGS1_VITVI</name>
<sequence length="162" mass="18548">MGKQAEEVCLPLLDGVNKKDLQQGKIQIKQHIQNAAPHQHPNYIGMDVSQRNLSEVKKLFEERRKRKPEPRIELLLSKVNSVVGSFLNRHNLPVHKLNGNAIRNAETLAKLPHVQLVSRLLRVGLPGCIFSTKPNRTRRSHILFCKHDKAWGRDQTYVAKCQ</sequence>
<dbReference type="Proteomes" id="UP001227230">
    <property type="component" value="Chromosome 16"/>
</dbReference>
<keyword evidence="2" id="KW-1185">Reference proteome</keyword>
<evidence type="ECO:0000313" key="2">
    <source>
        <dbReference type="Proteomes" id="UP001227230"/>
    </source>
</evidence>
<evidence type="ECO:0000313" key="1">
    <source>
        <dbReference type="EMBL" id="WKA06208.1"/>
    </source>
</evidence>
<dbReference type="EMBL" id="CP126663">
    <property type="protein sequence ID" value="WKA06208.1"/>
    <property type="molecule type" value="Genomic_DNA"/>
</dbReference>
<protein>
    <submittedName>
        <fullName evidence="1">Uncharacterized protein</fullName>
    </submittedName>
</protein>
<gene>
    <name evidence="1" type="ORF">VitviT2T_024121</name>
</gene>
<accession>A0ABY9DGS1</accession>
<organism evidence="1 2">
    <name type="scientific">Vitis vinifera</name>
    <name type="common">Grape</name>
    <dbReference type="NCBI Taxonomy" id="29760"/>
    <lineage>
        <taxon>Eukaryota</taxon>
        <taxon>Viridiplantae</taxon>
        <taxon>Streptophyta</taxon>
        <taxon>Embryophyta</taxon>
        <taxon>Tracheophyta</taxon>
        <taxon>Spermatophyta</taxon>
        <taxon>Magnoliopsida</taxon>
        <taxon>eudicotyledons</taxon>
        <taxon>Gunneridae</taxon>
        <taxon>Pentapetalae</taxon>
        <taxon>rosids</taxon>
        <taxon>Vitales</taxon>
        <taxon>Vitaceae</taxon>
        <taxon>Viteae</taxon>
        <taxon>Vitis</taxon>
    </lineage>
</organism>
<proteinExistence type="predicted"/>
<reference evidence="1 2" key="1">
    <citation type="journal article" date="2023" name="Hortic Res">
        <title>The complete reference genome for grapevine (Vitis vinifera L.) genetics and breeding.</title>
        <authorList>
            <person name="Shi X."/>
            <person name="Cao S."/>
            <person name="Wang X."/>
            <person name="Huang S."/>
            <person name="Wang Y."/>
            <person name="Liu Z."/>
            <person name="Liu W."/>
            <person name="Leng X."/>
            <person name="Peng Y."/>
            <person name="Wang N."/>
            <person name="Wang Y."/>
            <person name="Ma Z."/>
            <person name="Xu X."/>
            <person name="Zhang F."/>
            <person name="Xue H."/>
            <person name="Zhong H."/>
            <person name="Wang Y."/>
            <person name="Zhang K."/>
            <person name="Velt A."/>
            <person name="Avia K."/>
            <person name="Holtgrawe D."/>
            <person name="Grimplet J."/>
            <person name="Matus J.T."/>
            <person name="Ware D."/>
            <person name="Wu X."/>
            <person name="Wang H."/>
            <person name="Liu C."/>
            <person name="Fang Y."/>
            <person name="Rustenholz C."/>
            <person name="Cheng Z."/>
            <person name="Xiao H."/>
            <person name="Zhou Y."/>
        </authorList>
    </citation>
    <scope>NUCLEOTIDE SEQUENCE [LARGE SCALE GENOMIC DNA]</scope>
    <source>
        <strain evidence="2">cv. Pinot noir / PN40024</strain>
        <tissue evidence="1">Leaf</tissue>
    </source>
</reference>